<keyword evidence="6 9" id="KW-0067">ATP-binding</keyword>
<feature type="domain" description="Protein kinase" evidence="11">
    <location>
        <begin position="140"/>
        <end position="404"/>
    </location>
</feature>
<dbReference type="eggNOG" id="KOG1095">
    <property type="taxonomic scope" value="Eukaryota"/>
</dbReference>
<proteinExistence type="predicted"/>
<dbReference type="PRINTS" id="PR00109">
    <property type="entry name" value="TYRKINASE"/>
</dbReference>
<reference evidence="13" key="3">
    <citation type="submission" date="2015-06" db="UniProtKB">
        <authorList>
            <consortium name="EnsemblMetazoa"/>
        </authorList>
    </citation>
    <scope>IDENTIFICATION</scope>
</reference>
<evidence type="ECO:0000256" key="8">
    <source>
        <dbReference type="ARBA" id="ARBA00051243"/>
    </source>
</evidence>
<dbReference type="GO" id="GO:0043235">
    <property type="term" value="C:receptor complex"/>
    <property type="evidence" value="ECO:0000318"/>
    <property type="project" value="GO_Central"/>
</dbReference>
<dbReference type="GO" id="GO:0005524">
    <property type="term" value="F:ATP binding"/>
    <property type="evidence" value="ECO:0007669"/>
    <property type="project" value="UniProtKB-UniRule"/>
</dbReference>
<evidence type="ECO:0000256" key="9">
    <source>
        <dbReference type="PROSITE-ProRule" id="PRU10141"/>
    </source>
</evidence>
<dbReference type="SUPFAM" id="SSF56112">
    <property type="entry name" value="Protein kinase-like (PK-like)"/>
    <property type="match status" value="1"/>
</dbReference>
<dbReference type="InterPro" id="IPR001245">
    <property type="entry name" value="Ser-Thr/Tyr_kinase_cat_dom"/>
</dbReference>
<gene>
    <name evidence="13" type="primary">20195149</name>
    <name evidence="12" type="ORF">HELRODRAFT_110137</name>
</gene>
<dbReference type="PROSITE" id="PS00109">
    <property type="entry name" value="PROTEIN_KINASE_TYR"/>
    <property type="match status" value="1"/>
</dbReference>
<dbReference type="GO" id="GO:0016477">
    <property type="term" value="P:cell migration"/>
    <property type="evidence" value="ECO:0000318"/>
    <property type="project" value="GO_Central"/>
</dbReference>
<keyword evidence="14" id="KW-1185">Reference proteome</keyword>
<dbReference type="CTD" id="20195149"/>
<organism evidence="13 14">
    <name type="scientific">Helobdella robusta</name>
    <name type="common">Californian leech</name>
    <dbReference type="NCBI Taxonomy" id="6412"/>
    <lineage>
        <taxon>Eukaryota</taxon>
        <taxon>Metazoa</taxon>
        <taxon>Spiralia</taxon>
        <taxon>Lophotrochozoa</taxon>
        <taxon>Annelida</taxon>
        <taxon>Clitellata</taxon>
        <taxon>Hirudinea</taxon>
        <taxon>Rhynchobdellida</taxon>
        <taxon>Glossiphoniidae</taxon>
        <taxon>Helobdella</taxon>
    </lineage>
</organism>
<dbReference type="KEGG" id="hro:HELRODRAFT_110137"/>
<dbReference type="GO" id="GO:0007399">
    <property type="term" value="P:nervous system development"/>
    <property type="evidence" value="ECO:0000318"/>
    <property type="project" value="GO_Central"/>
</dbReference>
<evidence type="ECO:0000256" key="7">
    <source>
        <dbReference type="ARBA" id="ARBA00023137"/>
    </source>
</evidence>
<dbReference type="Proteomes" id="UP000015101">
    <property type="component" value="Unassembled WGS sequence"/>
</dbReference>
<dbReference type="PANTHER" id="PTHR24416:SF564">
    <property type="entry name" value="MACROPHAGE-STIMULATING PROTEIN RECEPTOR"/>
    <property type="match status" value="1"/>
</dbReference>
<evidence type="ECO:0000256" key="1">
    <source>
        <dbReference type="ARBA" id="ARBA00004167"/>
    </source>
</evidence>
<dbReference type="InterPro" id="IPR020635">
    <property type="entry name" value="Tyr_kinase_cat_dom"/>
</dbReference>
<dbReference type="RefSeq" id="XP_009013512.1">
    <property type="nucleotide sequence ID" value="XM_009015264.1"/>
</dbReference>
<dbReference type="SMART" id="SM00219">
    <property type="entry name" value="TyrKc"/>
    <property type="match status" value="1"/>
</dbReference>
<keyword evidence="2" id="KW-0597">Phosphoprotein</keyword>
<evidence type="ECO:0000259" key="11">
    <source>
        <dbReference type="PROSITE" id="PS50011"/>
    </source>
</evidence>
<dbReference type="CDD" id="cd00192">
    <property type="entry name" value="PTKc"/>
    <property type="match status" value="1"/>
</dbReference>
<dbReference type="InterPro" id="IPR017441">
    <property type="entry name" value="Protein_kinase_ATP_BS"/>
</dbReference>
<reference evidence="12 14" key="2">
    <citation type="journal article" date="2013" name="Nature">
        <title>Insights into bilaterian evolution from three spiralian genomes.</title>
        <authorList>
            <person name="Simakov O."/>
            <person name="Marletaz F."/>
            <person name="Cho S.J."/>
            <person name="Edsinger-Gonzales E."/>
            <person name="Havlak P."/>
            <person name="Hellsten U."/>
            <person name="Kuo D.H."/>
            <person name="Larsson T."/>
            <person name="Lv J."/>
            <person name="Arendt D."/>
            <person name="Savage R."/>
            <person name="Osoegawa K."/>
            <person name="de Jong P."/>
            <person name="Grimwood J."/>
            <person name="Chapman J.A."/>
            <person name="Shapiro H."/>
            <person name="Aerts A."/>
            <person name="Otillar R.P."/>
            <person name="Terry A.Y."/>
            <person name="Boore J.L."/>
            <person name="Grigoriev I.V."/>
            <person name="Lindberg D.R."/>
            <person name="Seaver E.C."/>
            <person name="Weisblat D.A."/>
            <person name="Putnam N.H."/>
            <person name="Rokhsar D.S."/>
        </authorList>
    </citation>
    <scope>NUCLEOTIDE SEQUENCE</scope>
</reference>
<evidence type="ECO:0000313" key="14">
    <source>
        <dbReference type="Proteomes" id="UP000015101"/>
    </source>
</evidence>
<dbReference type="GeneID" id="20195149"/>
<dbReference type="OrthoDB" id="346907at2759"/>
<dbReference type="Pfam" id="PF07714">
    <property type="entry name" value="PK_Tyr_Ser-Thr"/>
    <property type="match status" value="1"/>
</dbReference>
<keyword evidence="4 9" id="KW-0547">Nucleotide-binding</keyword>
<evidence type="ECO:0000256" key="10">
    <source>
        <dbReference type="SAM" id="MobiDB-lite"/>
    </source>
</evidence>
<dbReference type="InParanoid" id="T1EEZ7"/>
<dbReference type="InterPro" id="IPR008266">
    <property type="entry name" value="Tyr_kinase_AS"/>
</dbReference>
<dbReference type="Gene3D" id="1.10.510.10">
    <property type="entry name" value="Transferase(Phosphotransferase) domain 1"/>
    <property type="match status" value="1"/>
</dbReference>
<accession>T1EEZ7</accession>
<feature type="binding site" evidence="9">
    <location>
        <position position="173"/>
    </location>
    <ligand>
        <name>ATP</name>
        <dbReference type="ChEBI" id="CHEBI:30616"/>
    </ligand>
</feature>
<dbReference type="PANTHER" id="PTHR24416">
    <property type="entry name" value="TYROSINE-PROTEIN KINASE RECEPTOR"/>
    <property type="match status" value="1"/>
</dbReference>
<dbReference type="InterPro" id="IPR000719">
    <property type="entry name" value="Prot_kinase_dom"/>
</dbReference>
<dbReference type="GO" id="GO:0004714">
    <property type="term" value="F:transmembrane receptor protein tyrosine kinase activity"/>
    <property type="evidence" value="ECO:0000318"/>
    <property type="project" value="GO_Central"/>
</dbReference>
<keyword evidence="7" id="KW-0829">Tyrosine-protein kinase</keyword>
<dbReference type="GO" id="GO:0007169">
    <property type="term" value="P:cell surface receptor protein tyrosine kinase signaling pathway"/>
    <property type="evidence" value="ECO:0000318"/>
    <property type="project" value="GO_Central"/>
</dbReference>
<dbReference type="Gene3D" id="3.30.200.20">
    <property type="entry name" value="Phosphorylase Kinase, domain 1"/>
    <property type="match status" value="1"/>
</dbReference>
<dbReference type="PROSITE" id="PS00107">
    <property type="entry name" value="PROTEIN_KINASE_ATP"/>
    <property type="match status" value="1"/>
</dbReference>
<dbReference type="EnsemblMetazoa" id="HelroT110137">
    <property type="protein sequence ID" value="HelroP110137"/>
    <property type="gene ID" value="HelroG110137"/>
</dbReference>
<evidence type="ECO:0000256" key="3">
    <source>
        <dbReference type="ARBA" id="ARBA00022679"/>
    </source>
</evidence>
<comment type="subcellular location">
    <subcellularLocation>
        <location evidence="1">Membrane</location>
        <topology evidence="1">Single-pass membrane protein</topology>
    </subcellularLocation>
</comment>
<keyword evidence="5" id="KW-0418">Kinase</keyword>
<comment type="catalytic activity">
    <reaction evidence="8">
        <text>L-tyrosyl-[protein] + ATP = O-phospho-L-tyrosyl-[protein] + ADP + H(+)</text>
        <dbReference type="Rhea" id="RHEA:10596"/>
        <dbReference type="Rhea" id="RHEA-COMP:10136"/>
        <dbReference type="Rhea" id="RHEA-COMP:20101"/>
        <dbReference type="ChEBI" id="CHEBI:15378"/>
        <dbReference type="ChEBI" id="CHEBI:30616"/>
        <dbReference type="ChEBI" id="CHEBI:46858"/>
        <dbReference type="ChEBI" id="CHEBI:61978"/>
        <dbReference type="ChEBI" id="CHEBI:456216"/>
        <dbReference type="EC" id="2.7.10.1"/>
    </reaction>
</comment>
<dbReference type="OMA" id="SECIVEC"/>
<dbReference type="EMBL" id="AMQM01003288">
    <property type="status" value="NOT_ANNOTATED_CDS"/>
    <property type="molecule type" value="Genomic_DNA"/>
</dbReference>
<dbReference type="AlphaFoldDB" id="T1EEZ7"/>
<evidence type="ECO:0000313" key="12">
    <source>
        <dbReference type="EMBL" id="ESO08582.1"/>
    </source>
</evidence>
<evidence type="ECO:0000256" key="4">
    <source>
        <dbReference type="ARBA" id="ARBA00022741"/>
    </source>
</evidence>
<sequence>MLLEIGSLDVKTDESLRFELPKYEMLINDEAVDSKLLDMTLRIGKYKTVCGKIQLKPKMDLTLLIGVLHQNHHPITTTTTNELTSLREASNKHDASKNPYSTNLGVPPSDVMDDESYLDNLLKSMDGAFDNELFIERDSLKIGDLVGQGNFGSVYVATLLSKDEKTETTVAVKTIDDPEMNIRAAESFIREGLMMKKFDHPHVLSLYGVCLGYKKEPMVILPYMPNGDLKSYVKEPNRQFTARELLQLVHQVSQGMAYLASINFIHRDLAARNCMIDEMKQVKVADFGLSHELHEKNYYSTKDKKAKLPIKWMALESLESFVFTLKSDVWSFGVLMWEVMTRGVTPYPDVEVFEIRDYLASGRRLRRPKFCPENVYNIMLACWNESAVQRPSFVDLVHDIEVTLNPPRKSDSPEPNYNNISDLQSSNHYLASINA</sequence>
<dbReference type="GO" id="GO:0005886">
    <property type="term" value="C:plasma membrane"/>
    <property type="evidence" value="ECO:0000318"/>
    <property type="project" value="GO_Central"/>
</dbReference>
<feature type="region of interest" description="Disordered" evidence="10">
    <location>
        <begin position="89"/>
        <end position="108"/>
    </location>
</feature>
<dbReference type="PROSITE" id="PS50011">
    <property type="entry name" value="PROTEIN_KINASE_DOM"/>
    <property type="match status" value="1"/>
</dbReference>
<evidence type="ECO:0000256" key="5">
    <source>
        <dbReference type="ARBA" id="ARBA00022777"/>
    </source>
</evidence>
<protein>
    <recommendedName>
        <fullName evidence="11">Protein kinase domain-containing protein</fullName>
    </recommendedName>
</protein>
<dbReference type="EMBL" id="KB096080">
    <property type="protein sequence ID" value="ESO08582.1"/>
    <property type="molecule type" value="Genomic_DNA"/>
</dbReference>
<evidence type="ECO:0000256" key="6">
    <source>
        <dbReference type="ARBA" id="ARBA00022840"/>
    </source>
</evidence>
<dbReference type="InterPro" id="IPR011009">
    <property type="entry name" value="Kinase-like_dom_sf"/>
</dbReference>
<dbReference type="InterPro" id="IPR050122">
    <property type="entry name" value="RTK"/>
</dbReference>
<keyword evidence="3" id="KW-0808">Transferase</keyword>
<evidence type="ECO:0000256" key="2">
    <source>
        <dbReference type="ARBA" id="ARBA00022553"/>
    </source>
</evidence>
<reference evidence="14" key="1">
    <citation type="submission" date="2012-12" db="EMBL/GenBank/DDBJ databases">
        <authorList>
            <person name="Hellsten U."/>
            <person name="Grimwood J."/>
            <person name="Chapman J.A."/>
            <person name="Shapiro H."/>
            <person name="Aerts A."/>
            <person name="Otillar R.P."/>
            <person name="Terry A.Y."/>
            <person name="Boore J.L."/>
            <person name="Simakov O."/>
            <person name="Marletaz F."/>
            <person name="Cho S.-J."/>
            <person name="Edsinger-Gonzales E."/>
            <person name="Havlak P."/>
            <person name="Kuo D.-H."/>
            <person name="Larsson T."/>
            <person name="Lv J."/>
            <person name="Arendt D."/>
            <person name="Savage R."/>
            <person name="Osoegawa K."/>
            <person name="de Jong P."/>
            <person name="Lindberg D.R."/>
            <person name="Seaver E.C."/>
            <person name="Weisblat D.A."/>
            <person name="Putnam N.H."/>
            <person name="Grigoriev I.V."/>
            <person name="Rokhsar D.S."/>
        </authorList>
    </citation>
    <scope>NUCLEOTIDE SEQUENCE</scope>
</reference>
<dbReference type="FunFam" id="1.10.510.10:FF:000554">
    <property type="entry name" value="Predicted protein"/>
    <property type="match status" value="1"/>
</dbReference>
<name>T1EEZ7_HELRO</name>
<dbReference type="STRING" id="6412.T1EEZ7"/>
<evidence type="ECO:0000313" key="13">
    <source>
        <dbReference type="EnsemblMetazoa" id="HelroP110137"/>
    </source>
</evidence>
<dbReference type="HOGENOM" id="CLU_630512_0_0_1"/>